<gene>
    <name evidence="2" type="ORF">GCM10009862_29550</name>
</gene>
<protein>
    <recommendedName>
        <fullName evidence="4">Integral membrane protein</fullName>
    </recommendedName>
</protein>
<feature type="transmembrane region" description="Helical" evidence="1">
    <location>
        <begin position="40"/>
        <end position="57"/>
    </location>
</feature>
<name>A0ABN3PJX9_9MICO</name>
<feature type="transmembrane region" description="Helical" evidence="1">
    <location>
        <begin position="119"/>
        <end position="136"/>
    </location>
</feature>
<evidence type="ECO:0000313" key="3">
    <source>
        <dbReference type="Proteomes" id="UP001500274"/>
    </source>
</evidence>
<dbReference type="EMBL" id="BAAARI010000037">
    <property type="protein sequence ID" value="GAA2589290.1"/>
    <property type="molecule type" value="Genomic_DNA"/>
</dbReference>
<comment type="caution">
    <text evidence="2">The sequence shown here is derived from an EMBL/GenBank/DDBJ whole genome shotgun (WGS) entry which is preliminary data.</text>
</comment>
<keyword evidence="1" id="KW-0812">Transmembrane</keyword>
<evidence type="ECO:0008006" key="4">
    <source>
        <dbReference type="Google" id="ProtNLM"/>
    </source>
</evidence>
<keyword evidence="1" id="KW-1133">Transmembrane helix</keyword>
<organism evidence="2 3">
    <name type="scientific">Microbacterium binotii</name>
    <dbReference type="NCBI Taxonomy" id="462710"/>
    <lineage>
        <taxon>Bacteria</taxon>
        <taxon>Bacillati</taxon>
        <taxon>Actinomycetota</taxon>
        <taxon>Actinomycetes</taxon>
        <taxon>Micrococcales</taxon>
        <taxon>Microbacteriaceae</taxon>
        <taxon>Microbacterium</taxon>
    </lineage>
</organism>
<dbReference type="Proteomes" id="UP001500274">
    <property type="component" value="Unassembled WGS sequence"/>
</dbReference>
<reference evidence="2 3" key="1">
    <citation type="journal article" date="2019" name="Int. J. Syst. Evol. Microbiol.">
        <title>The Global Catalogue of Microorganisms (GCM) 10K type strain sequencing project: providing services to taxonomists for standard genome sequencing and annotation.</title>
        <authorList>
            <consortium name="The Broad Institute Genomics Platform"/>
            <consortium name="The Broad Institute Genome Sequencing Center for Infectious Disease"/>
            <person name="Wu L."/>
            <person name="Ma J."/>
        </authorList>
    </citation>
    <scope>NUCLEOTIDE SEQUENCE [LARGE SCALE GENOMIC DNA]</scope>
    <source>
        <strain evidence="2 3">JCM 16365</strain>
    </source>
</reference>
<feature type="transmembrane region" description="Helical" evidence="1">
    <location>
        <begin position="64"/>
        <end position="86"/>
    </location>
</feature>
<keyword evidence="1" id="KW-0472">Membrane</keyword>
<dbReference type="RefSeq" id="WP_344230785.1">
    <property type="nucleotide sequence ID" value="NZ_BAAARI010000037.1"/>
</dbReference>
<evidence type="ECO:0000313" key="2">
    <source>
        <dbReference type="EMBL" id="GAA2589290.1"/>
    </source>
</evidence>
<sequence length="205" mass="22159">MRRSRLPRLLRGMTSAAVATFVALLSHVSAGGAVPGWLGILIPFVLSLAVCTVLTGRRLSAWRLSVAVVLSQALFHTLFVLGSFAVPGMGQEHHAMHGIGSTPQTSSVGMTDALHGDPAMWLGHAVAAVVTILALHRGERCVRALIQLARTLVGRLRTRLALVVADVDIDGPRFSSVARARRRPLRQRLFLRDIARRGPPRLHTV</sequence>
<evidence type="ECO:0000256" key="1">
    <source>
        <dbReference type="SAM" id="Phobius"/>
    </source>
</evidence>
<accession>A0ABN3PJX9</accession>
<proteinExistence type="predicted"/>
<keyword evidence="3" id="KW-1185">Reference proteome</keyword>